<dbReference type="InterPro" id="IPR042099">
    <property type="entry name" value="ANL_N_sf"/>
</dbReference>
<dbReference type="KEGG" id="ehl:EHLA_3082"/>
<evidence type="ECO:0000313" key="1">
    <source>
        <dbReference type="EMBL" id="SOB73630.1"/>
    </source>
</evidence>
<dbReference type="EMBL" id="LT907978">
    <property type="protein sequence ID" value="SOB73630.1"/>
    <property type="molecule type" value="Genomic_DNA"/>
</dbReference>
<dbReference type="PANTHER" id="PTHR36932">
    <property type="entry name" value="CAPSULAR POLYSACCHARIDE BIOSYNTHESIS PROTEIN"/>
    <property type="match status" value="1"/>
</dbReference>
<dbReference type="PANTHER" id="PTHR36932:SF1">
    <property type="entry name" value="CAPSULAR POLYSACCHARIDE BIOSYNTHESIS PROTEIN"/>
    <property type="match status" value="1"/>
</dbReference>
<dbReference type="RefSeq" id="WP_096241330.1">
    <property type="nucleotide sequence ID" value="NZ_LT907978.1"/>
</dbReference>
<dbReference type="SUPFAM" id="SSF56801">
    <property type="entry name" value="Acetyl-CoA synthetase-like"/>
    <property type="match status" value="1"/>
</dbReference>
<accession>A0A285Q0V4</accession>
<protein>
    <recommendedName>
        <fullName evidence="3">Phenylacetate--CoA ligase family protein</fullName>
    </recommendedName>
</protein>
<evidence type="ECO:0008006" key="3">
    <source>
        <dbReference type="Google" id="ProtNLM"/>
    </source>
</evidence>
<dbReference type="InterPro" id="IPR053158">
    <property type="entry name" value="CapK_Type1_Caps_Biosynth"/>
</dbReference>
<gene>
    <name evidence="1" type="ORF">EHLA_3082</name>
</gene>
<sequence length="449" mass="52231">MKVACENWYWSGEAGKEEVMFEKLERKLVNVLLFFDLFKMKTKIPEDFNGVMRTQDKRVRKLVKRAYEIPFYRKRFDEAGVKPEDIRTGDDLSKLPLLTKDELRAWMNEEAKDPKYDCWFHDTTSGSSGIPLMLLVSPKEKAYNMANWFRVMMCAGYNPFKGKTMSRKSAHSISGGSDTFLQHFGILRRGFVDQYAPEPEIVKQINAYKPDFLYMNKSEFMRICLYCKQNHVELEKPKFYCPTGEKIDDTARKLFAEILGPGIIDSYGTAETGAAMVRLFDNKEYTVHNDSFVVNIYDEKNRPAKEGNIVVTPLYKTDLPLINYAIGDRGTCEVRDGVRYITSVQGRMNDFFRYETGEVTTFFEIAPIIAHCEDILQMRFIQETYHKIHIQCVHNKAESKLSKEEVEKDMTAKLNAKFKHPFEIVYDWMDSIPPDKNGKLRMIVCKVQD</sequence>
<keyword evidence="2" id="KW-1185">Reference proteome</keyword>
<evidence type="ECO:0000313" key="2">
    <source>
        <dbReference type="Proteomes" id="UP000217549"/>
    </source>
</evidence>
<dbReference type="AlphaFoldDB" id="A0A285Q0V4"/>
<reference evidence="2" key="1">
    <citation type="submission" date="2017-09" db="EMBL/GenBank/DDBJ databases">
        <authorList>
            <person name="Shetty A S."/>
        </authorList>
    </citation>
    <scope>NUCLEOTIDE SEQUENCE [LARGE SCALE GENOMIC DNA]</scope>
</reference>
<dbReference type="Proteomes" id="UP000217549">
    <property type="component" value="Chromosome I"/>
</dbReference>
<proteinExistence type="predicted"/>
<organism evidence="1 2">
    <name type="scientific">Anaerobutyricum hallii</name>
    <dbReference type="NCBI Taxonomy" id="39488"/>
    <lineage>
        <taxon>Bacteria</taxon>
        <taxon>Bacillati</taxon>
        <taxon>Bacillota</taxon>
        <taxon>Clostridia</taxon>
        <taxon>Lachnospirales</taxon>
        <taxon>Lachnospiraceae</taxon>
        <taxon>Anaerobutyricum</taxon>
    </lineage>
</organism>
<dbReference type="Gene3D" id="3.40.50.12780">
    <property type="entry name" value="N-terminal domain of ligase-like"/>
    <property type="match status" value="1"/>
</dbReference>
<name>A0A285Q0V4_9FIRM</name>
<dbReference type="STRING" id="39488.ERS852450_02670"/>